<organism evidence="1">
    <name type="scientific">Mucor ambiguus</name>
    <dbReference type="NCBI Taxonomy" id="91626"/>
    <lineage>
        <taxon>Eukaryota</taxon>
        <taxon>Fungi</taxon>
        <taxon>Fungi incertae sedis</taxon>
        <taxon>Mucoromycota</taxon>
        <taxon>Mucoromycotina</taxon>
        <taxon>Mucoromycetes</taxon>
        <taxon>Mucorales</taxon>
        <taxon>Mucorineae</taxon>
        <taxon>Mucoraceae</taxon>
        <taxon>Mucor</taxon>
    </lineage>
</organism>
<accession>A0A0C9MKV0</accession>
<reference evidence="1" key="1">
    <citation type="submission" date="2014-09" db="EMBL/GenBank/DDBJ databases">
        <title>Draft genome sequence of an oleaginous Mucoromycotina fungus Mucor ambiguus NBRC6742.</title>
        <authorList>
            <person name="Takeda I."/>
            <person name="Yamane N."/>
            <person name="Morita T."/>
            <person name="Tamano K."/>
            <person name="Machida M."/>
            <person name="Baker S."/>
            <person name="Koike H."/>
        </authorList>
    </citation>
    <scope>NUCLEOTIDE SEQUENCE</scope>
    <source>
        <strain evidence="1">NBRC 6742</strain>
    </source>
</reference>
<evidence type="ECO:0000313" key="2">
    <source>
        <dbReference type="Proteomes" id="UP000053815"/>
    </source>
</evidence>
<dbReference type="OrthoDB" id="2020419at2759"/>
<gene>
    <name evidence="1" type="ORF">MAM1_0047d03187</name>
</gene>
<dbReference type="Proteomes" id="UP000053815">
    <property type="component" value="Unassembled WGS sequence"/>
</dbReference>
<dbReference type="EMBL" id="DF836336">
    <property type="protein sequence ID" value="GAN03732.1"/>
    <property type="molecule type" value="Genomic_DNA"/>
</dbReference>
<name>A0A0C9MKV0_9FUNG</name>
<protein>
    <submittedName>
        <fullName evidence="1">Uncharacterized protein</fullName>
    </submittedName>
</protein>
<proteinExistence type="predicted"/>
<dbReference type="Gene3D" id="3.40.50.11350">
    <property type="match status" value="1"/>
</dbReference>
<sequence>MTVLNSKDSIKRYTLFAIAFACSLFVPSLIYSLQRDPIFADAIHKPYSYPPMVKYSYKWPGISSFTHGVPAIANATEATDIYKEIDQRYCGQDRCRFLLPVAITEQESKAQLHFRQLAFLAGKIDRTIVLPNVYNSHMGSCLPHPFSFYYDLKWLNDNKKHFNYITMEDFKAWLLERHYAGVIPSGQEIYMQGTRKSRLLKNIKNCFSDSFDFSGRPTVSYQLQDHQKERHINITDIMVNLFSDKARQHEYLDGTIQSPMPGAAKNFKVHTGASSPPVDVINLFYDRRYKFINDHDAQVPLPYSQRWVDVANQISNQLKPYMAIHWRMERLEPVSNLLPCAMDLIDRVHQLTVDNNEQKYPNVFLLTDYPHLINATGARPESNSFRVSELKNEHHEAIQYLYQHLNISLTSVNNNKIPYNELPSDNWHILPIDASSQDSLLPADRSILGIVDKLVAMNAQWFFAGRPGVCAKSSSFTGRISNSRHQAFKHGDENIKVPVKTFDMKKTQPLED</sequence>
<evidence type="ECO:0000313" key="1">
    <source>
        <dbReference type="EMBL" id="GAN03732.1"/>
    </source>
</evidence>
<dbReference type="AlphaFoldDB" id="A0A0C9MKV0"/>
<keyword evidence="2" id="KW-1185">Reference proteome</keyword>